<evidence type="ECO:0000313" key="9">
    <source>
        <dbReference type="EMBL" id="KAJ4838269.1"/>
    </source>
</evidence>
<comment type="subcellular location">
    <subcellularLocation>
        <location evidence="2">Chromosome</location>
        <location evidence="2">Telomere</location>
    </subcellularLocation>
    <subcellularLocation>
        <location evidence="1">Nucleus</location>
    </subcellularLocation>
</comment>
<dbReference type="OrthoDB" id="2314520at2759"/>
<evidence type="ECO:0000256" key="5">
    <source>
        <dbReference type="ARBA" id="ARBA00022454"/>
    </source>
</evidence>
<proteinExistence type="inferred from homology"/>
<dbReference type="GO" id="GO:0045740">
    <property type="term" value="P:positive regulation of DNA replication"/>
    <property type="evidence" value="ECO:0007669"/>
    <property type="project" value="TreeGrafter"/>
</dbReference>
<accession>A0A9Q0FX00</accession>
<evidence type="ECO:0000256" key="8">
    <source>
        <dbReference type="ARBA" id="ARBA00023242"/>
    </source>
</evidence>
<keyword evidence="5" id="KW-0158">Chromosome</keyword>
<dbReference type="GO" id="GO:0042162">
    <property type="term" value="F:telomeric DNA binding"/>
    <property type="evidence" value="ECO:0007669"/>
    <property type="project" value="TreeGrafter"/>
</dbReference>
<evidence type="ECO:0000256" key="7">
    <source>
        <dbReference type="ARBA" id="ARBA00023125"/>
    </source>
</evidence>
<reference evidence="9" key="2">
    <citation type="journal article" date="2023" name="Plants (Basel)">
        <title>Annotation of the Turnera subulata (Passifloraceae) Draft Genome Reveals the S-Locus Evolved after the Divergence of Turneroideae from Passifloroideae in a Stepwise Manner.</title>
        <authorList>
            <person name="Henning P.M."/>
            <person name="Roalson E.H."/>
            <person name="Mir W."/>
            <person name="McCubbin A.G."/>
            <person name="Shore J.S."/>
        </authorList>
    </citation>
    <scope>NUCLEOTIDE SEQUENCE</scope>
    <source>
        <strain evidence="9">F60SS</strain>
    </source>
</reference>
<evidence type="ECO:0000256" key="4">
    <source>
        <dbReference type="ARBA" id="ARBA00016175"/>
    </source>
</evidence>
<evidence type="ECO:0000256" key="2">
    <source>
        <dbReference type="ARBA" id="ARBA00004574"/>
    </source>
</evidence>
<reference evidence="9" key="1">
    <citation type="submission" date="2022-02" db="EMBL/GenBank/DDBJ databases">
        <authorList>
            <person name="Henning P.M."/>
            <person name="McCubbin A.G."/>
            <person name="Shore J.S."/>
        </authorList>
    </citation>
    <scope>NUCLEOTIDE SEQUENCE</scope>
    <source>
        <strain evidence="9">F60SS</strain>
        <tissue evidence="9">Leaves</tissue>
    </source>
</reference>
<evidence type="ECO:0000313" key="10">
    <source>
        <dbReference type="Proteomes" id="UP001141552"/>
    </source>
</evidence>
<dbReference type="GO" id="GO:0003697">
    <property type="term" value="F:single-stranded DNA binding"/>
    <property type="evidence" value="ECO:0007669"/>
    <property type="project" value="TreeGrafter"/>
</dbReference>
<name>A0A9Q0FX00_9ROSI</name>
<dbReference type="InterPro" id="IPR042617">
    <property type="entry name" value="CTC1-like"/>
</dbReference>
<comment type="similarity">
    <text evidence="3">Belongs to the CTC1 family.</text>
</comment>
<dbReference type="GO" id="GO:0010833">
    <property type="term" value="P:telomere maintenance via telomere lengthening"/>
    <property type="evidence" value="ECO:0007669"/>
    <property type="project" value="TreeGrafter"/>
</dbReference>
<keyword evidence="7" id="KW-0238">DNA-binding</keyword>
<gene>
    <name evidence="9" type="ORF">Tsubulata_022910</name>
</gene>
<protein>
    <recommendedName>
        <fullName evidence="4">CST complex subunit CTC1</fullName>
    </recommendedName>
</protein>
<keyword evidence="10" id="KW-1185">Reference proteome</keyword>
<evidence type="ECO:0000256" key="1">
    <source>
        <dbReference type="ARBA" id="ARBA00004123"/>
    </source>
</evidence>
<dbReference type="Proteomes" id="UP001141552">
    <property type="component" value="Unassembled WGS sequence"/>
</dbReference>
<dbReference type="AlphaFoldDB" id="A0A9Q0FX00"/>
<dbReference type="PANTHER" id="PTHR14865:SF2">
    <property type="entry name" value="CST COMPLEX SUBUNIT CTC1"/>
    <property type="match status" value="1"/>
</dbReference>
<dbReference type="GO" id="GO:1990879">
    <property type="term" value="C:CST complex"/>
    <property type="evidence" value="ECO:0007669"/>
    <property type="project" value="TreeGrafter"/>
</dbReference>
<dbReference type="EMBL" id="JAKUCV010003604">
    <property type="protein sequence ID" value="KAJ4838269.1"/>
    <property type="molecule type" value="Genomic_DNA"/>
</dbReference>
<evidence type="ECO:0000256" key="6">
    <source>
        <dbReference type="ARBA" id="ARBA00022895"/>
    </source>
</evidence>
<sequence length="177" mass="19641">MIFPFACVDDGSSLCCCWANAERAAALLSLHGQLTPSVLDCGAHSLKWVGKDKSLWKSKLHHLERILKKHDRITVKNYGSMTDSAYQNLTVSTSSDDLLSCLDEDLLKIMIFNACSSTSLTVVARVMDATFVKGLEKEHLMEMETMENPMLNVWAVDVCGTDTVSEARSIVLKLLNR</sequence>
<organism evidence="9 10">
    <name type="scientific">Turnera subulata</name>
    <dbReference type="NCBI Taxonomy" id="218843"/>
    <lineage>
        <taxon>Eukaryota</taxon>
        <taxon>Viridiplantae</taxon>
        <taxon>Streptophyta</taxon>
        <taxon>Embryophyta</taxon>
        <taxon>Tracheophyta</taxon>
        <taxon>Spermatophyta</taxon>
        <taxon>Magnoliopsida</taxon>
        <taxon>eudicotyledons</taxon>
        <taxon>Gunneridae</taxon>
        <taxon>Pentapetalae</taxon>
        <taxon>rosids</taxon>
        <taxon>fabids</taxon>
        <taxon>Malpighiales</taxon>
        <taxon>Passifloraceae</taxon>
        <taxon>Turnera</taxon>
    </lineage>
</organism>
<evidence type="ECO:0000256" key="3">
    <source>
        <dbReference type="ARBA" id="ARBA00006332"/>
    </source>
</evidence>
<keyword evidence="6" id="KW-0779">Telomere</keyword>
<dbReference type="PANTHER" id="PTHR14865">
    <property type="entry name" value="CST COMPLEX SUBUNIT CTC1"/>
    <property type="match status" value="1"/>
</dbReference>
<keyword evidence="8" id="KW-0539">Nucleus</keyword>
<comment type="caution">
    <text evidence="9">The sequence shown here is derived from an EMBL/GenBank/DDBJ whole genome shotgun (WGS) entry which is preliminary data.</text>
</comment>